<reference evidence="3 4" key="1">
    <citation type="submission" date="2020-04" db="EMBL/GenBank/DDBJ databases">
        <title>Luteolibacter sp. G-1-1-1 isolated from soil.</title>
        <authorList>
            <person name="Dahal R.H."/>
        </authorList>
    </citation>
    <scope>NUCLEOTIDE SEQUENCE [LARGE SCALE GENOMIC DNA]</scope>
    <source>
        <strain evidence="3 4">G-1-1-1</strain>
    </source>
</reference>
<feature type="signal peptide" evidence="2">
    <location>
        <begin position="1"/>
        <end position="21"/>
    </location>
</feature>
<gene>
    <name evidence="3" type="ORF">HHL09_11900</name>
</gene>
<accession>A0A858RH16</accession>
<organism evidence="3 4">
    <name type="scientific">Luteolibacter luteus</name>
    <dbReference type="NCBI Taxonomy" id="2728835"/>
    <lineage>
        <taxon>Bacteria</taxon>
        <taxon>Pseudomonadati</taxon>
        <taxon>Verrucomicrobiota</taxon>
        <taxon>Verrucomicrobiia</taxon>
        <taxon>Verrucomicrobiales</taxon>
        <taxon>Verrucomicrobiaceae</taxon>
        <taxon>Luteolibacter</taxon>
    </lineage>
</organism>
<dbReference type="PROSITE" id="PS51257">
    <property type="entry name" value="PROKAR_LIPOPROTEIN"/>
    <property type="match status" value="1"/>
</dbReference>
<name>A0A858RH16_9BACT</name>
<dbReference type="RefSeq" id="WP_169454857.1">
    <property type="nucleotide sequence ID" value="NZ_CP051774.1"/>
</dbReference>
<evidence type="ECO:0000313" key="3">
    <source>
        <dbReference type="EMBL" id="QJE96456.1"/>
    </source>
</evidence>
<dbReference type="KEGG" id="luo:HHL09_11900"/>
<feature type="compositionally biased region" description="Low complexity" evidence="1">
    <location>
        <begin position="167"/>
        <end position="186"/>
    </location>
</feature>
<feature type="region of interest" description="Disordered" evidence="1">
    <location>
        <begin position="152"/>
        <end position="203"/>
    </location>
</feature>
<protein>
    <recommendedName>
        <fullName evidence="5">SH3 domain-containing protein</fullName>
    </recommendedName>
</protein>
<proteinExistence type="predicted"/>
<evidence type="ECO:0000256" key="1">
    <source>
        <dbReference type="SAM" id="MobiDB-lite"/>
    </source>
</evidence>
<keyword evidence="2" id="KW-0732">Signal</keyword>
<sequence length="203" mass="21114">MPCKLPVIFMKWHFLLFGSCALVLSSCETGEVVTQGEFDPLVAPGSNRTAVSTRSGYKPGAFVRTNMDNVAFFANKPKGDASAEKTLAGNTEMKVISDDGSYVKVELNSGEVGYVPSVQVTDQSSSLAPVVPSGSEIQLYPPPPGSVPPVVDPNAPPAPTVIDPDAPVVVPEITPAPTEVPVTPESTPLPPGNEASDTPVEGN</sequence>
<evidence type="ECO:0008006" key="5">
    <source>
        <dbReference type="Google" id="ProtNLM"/>
    </source>
</evidence>
<dbReference type="AlphaFoldDB" id="A0A858RH16"/>
<feature type="chain" id="PRO_5032843377" description="SH3 domain-containing protein" evidence="2">
    <location>
        <begin position="22"/>
        <end position="203"/>
    </location>
</feature>
<evidence type="ECO:0000256" key="2">
    <source>
        <dbReference type="SAM" id="SignalP"/>
    </source>
</evidence>
<dbReference type="Proteomes" id="UP000501812">
    <property type="component" value="Chromosome"/>
</dbReference>
<evidence type="ECO:0000313" key="4">
    <source>
        <dbReference type="Proteomes" id="UP000501812"/>
    </source>
</evidence>
<dbReference type="EMBL" id="CP051774">
    <property type="protein sequence ID" value="QJE96456.1"/>
    <property type="molecule type" value="Genomic_DNA"/>
</dbReference>
<keyword evidence="4" id="KW-1185">Reference proteome</keyword>